<dbReference type="PROSITE" id="PS50213">
    <property type="entry name" value="FAS1"/>
    <property type="match status" value="1"/>
</dbReference>
<evidence type="ECO:0000313" key="4">
    <source>
        <dbReference type="EMBL" id="CCD26261.1"/>
    </source>
</evidence>
<gene>
    <name evidence="4" type="primary">NDAI0H00870</name>
    <name evidence="4" type="ordered locus">NDAI_0H00870</name>
</gene>
<evidence type="ECO:0000256" key="2">
    <source>
        <dbReference type="SAM" id="Phobius"/>
    </source>
</evidence>
<feature type="domain" description="FAS1" evidence="3">
    <location>
        <begin position="143"/>
        <end position="307"/>
    </location>
</feature>
<reference evidence="4 5" key="1">
    <citation type="journal article" date="2011" name="Proc. Natl. Acad. Sci. U.S.A.">
        <title>Evolutionary erosion of yeast sex chromosomes by mating-type switching accidents.</title>
        <authorList>
            <person name="Gordon J.L."/>
            <person name="Armisen D."/>
            <person name="Proux-Wera E."/>
            <person name="Oheigeartaigh S.S."/>
            <person name="Byrne K.P."/>
            <person name="Wolfe K.H."/>
        </authorList>
    </citation>
    <scope>NUCLEOTIDE SEQUENCE [LARGE SCALE GENOMIC DNA]</scope>
    <source>
        <strain evidence="5">ATCC 10597 / BCRC 20456 / CBS 421 / NBRC 0211 / NRRL Y-12639</strain>
    </source>
</reference>
<feature type="transmembrane region" description="Helical" evidence="2">
    <location>
        <begin position="49"/>
        <end position="68"/>
    </location>
</feature>
<dbReference type="OMA" id="IDSCLEW"/>
<feature type="transmembrane region" description="Helical" evidence="2">
    <location>
        <begin position="20"/>
        <end position="37"/>
    </location>
</feature>
<dbReference type="SUPFAM" id="SSF82153">
    <property type="entry name" value="FAS1 domain"/>
    <property type="match status" value="1"/>
</dbReference>
<dbReference type="GeneID" id="11495792"/>
<dbReference type="InterPro" id="IPR036378">
    <property type="entry name" value="FAS1_dom_sf"/>
</dbReference>
<keyword evidence="2" id="KW-0812">Transmembrane</keyword>
<accession>G0WEQ0</accession>
<evidence type="ECO:0000313" key="5">
    <source>
        <dbReference type="Proteomes" id="UP000000689"/>
    </source>
</evidence>
<dbReference type="InterPro" id="IPR040200">
    <property type="entry name" value="Mug57-like"/>
</dbReference>
<name>G0WEQ0_NAUDC</name>
<protein>
    <recommendedName>
        <fullName evidence="3">FAS1 domain-containing protein</fullName>
    </recommendedName>
</protein>
<dbReference type="InterPro" id="IPR000782">
    <property type="entry name" value="FAS1_domain"/>
</dbReference>
<dbReference type="AlphaFoldDB" id="G0WEQ0"/>
<dbReference type="OrthoDB" id="5551751at2759"/>
<keyword evidence="2" id="KW-1133">Transmembrane helix</keyword>
<dbReference type="PANTHER" id="PTHR28156:SF1">
    <property type="entry name" value="FAS1 DOMAIN-CONTAINING PROTEIN YDR262W"/>
    <property type="match status" value="1"/>
</dbReference>
<dbReference type="KEGG" id="ndi:NDAI_0H00870"/>
<organism evidence="4 5">
    <name type="scientific">Naumovozyma dairenensis (strain ATCC 10597 / BCRC 20456 / CBS 421 / NBRC 0211 / NRRL Y-12639)</name>
    <name type="common">Saccharomyces dairenensis</name>
    <dbReference type="NCBI Taxonomy" id="1071378"/>
    <lineage>
        <taxon>Eukaryota</taxon>
        <taxon>Fungi</taxon>
        <taxon>Dikarya</taxon>
        <taxon>Ascomycota</taxon>
        <taxon>Saccharomycotina</taxon>
        <taxon>Saccharomycetes</taxon>
        <taxon>Saccharomycetales</taxon>
        <taxon>Saccharomycetaceae</taxon>
        <taxon>Naumovozyma</taxon>
    </lineage>
</organism>
<dbReference type="STRING" id="1071378.G0WEQ0"/>
<evidence type="ECO:0000256" key="1">
    <source>
        <dbReference type="ARBA" id="ARBA00022729"/>
    </source>
</evidence>
<dbReference type="RefSeq" id="XP_003671504.1">
    <property type="nucleotide sequence ID" value="XM_003671456.1"/>
</dbReference>
<proteinExistence type="predicted"/>
<dbReference type="Gene3D" id="2.30.180.10">
    <property type="entry name" value="FAS1 domain"/>
    <property type="match status" value="1"/>
</dbReference>
<keyword evidence="1" id="KW-0732">Signal</keyword>
<dbReference type="HOGENOM" id="CLU_076942_0_0_1"/>
<evidence type="ECO:0000259" key="3">
    <source>
        <dbReference type="PROSITE" id="PS50213"/>
    </source>
</evidence>
<dbReference type="Proteomes" id="UP000000689">
    <property type="component" value="Chromosome 8"/>
</dbReference>
<dbReference type="EMBL" id="HE580274">
    <property type="protein sequence ID" value="CCD26261.1"/>
    <property type="molecule type" value="Genomic_DNA"/>
</dbReference>
<keyword evidence="2" id="KW-0472">Membrane</keyword>
<keyword evidence="5" id="KW-1185">Reference proteome</keyword>
<dbReference type="PANTHER" id="PTHR28156">
    <property type="entry name" value="FAS1 DOMAIN-CONTAINING PROTEIN YDR262W"/>
    <property type="match status" value="1"/>
</dbReference>
<sequence>MSKQIKAYLDISNPYYPFRYFILQQIILLTKILSVYCTSDKVKMFKGTAFISFLFCITTISLLSITQVSSKNVVNLETFKDSNGKLHKRLLPGNNILENTNLNEGNPTLSKRSLNKKPFNLNDIFSPTSSHQDTGRETSEFHIVALDSKLPLFKEIELFASYIRNDPETYTKLSDSNQDLIIIAPTNNAIVNLSLKPWQFPRDISKLEDEKASELDIDLAIDENISQFVRSHIVAYDDNRSNILETPKKGEVLLKSVNGNEILLKRNEVGSLENDFCIASTRDNIYHPVERIITSENGVILIIDSCLEWPDDTA</sequence>
<dbReference type="eggNOG" id="ENOG502S17N">
    <property type="taxonomic scope" value="Eukaryota"/>
</dbReference>